<dbReference type="Gene3D" id="1.20.1250.20">
    <property type="entry name" value="MFS general substrate transporter like domains"/>
    <property type="match status" value="2"/>
</dbReference>
<accession>A0A914XGJ2</accession>
<dbReference type="GO" id="GO:0016020">
    <property type="term" value="C:membrane"/>
    <property type="evidence" value="ECO:0007669"/>
    <property type="project" value="UniProtKB-SubCell"/>
</dbReference>
<dbReference type="PANTHER" id="PTHR45757:SF23">
    <property type="entry name" value="MAJOR FACILITATOR SUPERFAMILY (MFS) PROFILE DOMAIN-CONTAINING PROTEIN"/>
    <property type="match status" value="1"/>
</dbReference>
<evidence type="ECO:0000313" key="6">
    <source>
        <dbReference type="WBParaSite" id="PSAMB.scaffold762size41769.g8478.t1"/>
    </source>
</evidence>
<evidence type="ECO:0000256" key="1">
    <source>
        <dbReference type="ARBA" id="ARBA00004141"/>
    </source>
</evidence>
<dbReference type="GO" id="GO:0022857">
    <property type="term" value="F:transmembrane transporter activity"/>
    <property type="evidence" value="ECO:0007669"/>
    <property type="project" value="InterPro"/>
</dbReference>
<feature type="transmembrane region" description="Helical" evidence="3">
    <location>
        <begin position="344"/>
        <end position="365"/>
    </location>
</feature>
<keyword evidence="3" id="KW-1133">Transmembrane helix</keyword>
<name>A0A914XGJ2_9BILA</name>
<reference evidence="6" key="1">
    <citation type="submission" date="2022-11" db="UniProtKB">
        <authorList>
            <consortium name="WormBaseParasite"/>
        </authorList>
    </citation>
    <scope>IDENTIFICATION</scope>
</reference>
<keyword evidence="3" id="KW-0812">Transmembrane</keyword>
<comment type="subcellular location">
    <subcellularLocation>
        <location evidence="1">Membrane</location>
        <topology evidence="1">Multi-pass membrane protein</topology>
    </subcellularLocation>
</comment>
<dbReference type="InterPro" id="IPR011701">
    <property type="entry name" value="MFS"/>
</dbReference>
<feature type="transmembrane region" description="Helical" evidence="3">
    <location>
        <begin position="115"/>
        <end position="137"/>
    </location>
</feature>
<feature type="compositionally biased region" description="Low complexity" evidence="2">
    <location>
        <begin position="9"/>
        <end position="26"/>
    </location>
</feature>
<organism evidence="5 6">
    <name type="scientific">Plectus sambesii</name>
    <dbReference type="NCBI Taxonomy" id="2011161"/>
    <lineage>
        <taxon>Eukaryota</taxon>
        <taxon>Metazoa</taxon>
        <taxon>Ecdysozoa</taxon>
        <taxon>Nematoda</taxon>
        <taxon>Chromadorea</taxon>
        <taxon>Plectida</taxon>
        <taxon>Plectina</taxon>
        <taxon>Plectoidea</taxon>
        <taxon>Plectidae</taxon>
        <taxon>Plectus</taxon>
    </lineage>
</organism>
<proteinExistence type="predicted"/>
<keyword evidence="3" id="KW-0472">Membrane</keyword>
<evidence type="ECO:0000256" key="2">
    <source>
        <dbReference type="SAM" id="MobiDB-lite"/>
    </source>
</evidence>
<feature type="domain" description="Major facilitator superfamily (MFS) profile" evidence="4">
    <location>
        <begin position="1"/>
        <end position="436"/>
    </location>
</feature>
<keyword evidence="5" id="KW-1185">Reference proteome</keyword>
<dbReference type="InterPro" id="IPR036259">
    <property type="entry name" value="MFS_trans_sf"/>
</dbReference>
<dbReference type="AlphaFoldDB" id="A0A914XGJ2"/>
<feature type="transmembrane region" description="Helical" evidence="3">
    <location>
        <begin position="181"/>
        <end position="201"/>
    </location>
</feature>
<feature type="transmembrane region" description="Helical" evidence="3">
    <location>
        <begin position="276"/>
        <end position="297"/>
    </location>
</feature>
<dbReference type="Proteomes" id="UP000887566">
    <property type="component" value="Unplaced"/>
</dbReference>
<dbReference type="Pfam" id="PF07690">
    <property type="entry name" value="MFS_1"/>
    <property type="match status" value="1"/>
</dbReference>
<evidence type="ECO:0000259" key="4">
    <source>
        <dbReference type="PROSITE" id="PS50850"/>
    </source>
</evidence>
<feature type="compositionally biased region" description="Low complexity" evidence="2">
    <location>
        <begin position="34"/>
        <end position="53"/>
    </location>
</feature>
<dbReference type="SUPFAM" id="SSF103473">
    <property type="entry name" value="MFS general substrate transporter"/>
    <property type="match status" value="1"/>
</dbReference>
<feature type="transmembrane region" description="Helical" evidence="3">
    <location>
        <begin position="318"/>
        <end position="338"/>
    </location>
</feature>
<dbReference type="PROSITE" id="PS50850">
    <property type="entry name" value="MFS"/>
    <property type="match status" value="1"/>
</dbReference>
<evidence type="ECO:0000256" key="3">
    <source>
        <dbReference type="SAM" id="Phobius"/>
    </source>
</evidence>
<sequence length="456" mass="49132">MNPKESTDGGQNNATWGNNTTTNGTNDSNSAQFDNSNNSNENSDSSTGGSDDYSPTHSEKTWLIVAVGVGALLASVPLTHYMNKFGPRILFAAAGFLSAIATALIPTAARLGLPYFLVVRAFQGVGYAACMPMVGGVTAKWATLKQHAIFVSVLTLFMQIAPTISMPISGELCESSFGWTSVYYVHAVYSFILFTLFALFYRNSPKNHPCVGETELDELADGKSDSEVTDETHENVPYGSIFKTMAIWAVWVASIGNFCSYNLVTLFSPTYLHKVMGYPVVKTGLSAALPPICQMLMKITAGATSDKISHCSEKIKVRVYNSVAFFGFALFICLLALTPQSHPTLALVLLTAATTLLGINTGGYYKSATLVSRHYSQAVMGIDSTVICTTMLIVPLIVEVITDLNTVGEWAIVFFIIAGIMVVTNLFFVVFAKASAASWAKEDSSSNEQSEGLERN</sequence>
<dbReference type="WBParaSite" id="PSAMB.scaffold762size41769.g8478.t1">
    <property type="protein sequence ID" value="PSAMB.scaffold762size41769.g8478.t1"/>
    <property type="gene ID" value="PSAMB.scaffold762size41769.g8478"/>
</dbReference>
<feature type="transmembrane region" description="Helical" evidence="3">
    <location>
        <begin position="149"/>
        <end position="169"/>
    </location>
</feature>
<feature type="transmembrane region" description="Helical" evidence="3">
    <location>
        <begin position="62"/>
        <end position="82"/>
    </location>
</feature>
<dbReference type="PANTHER" id="PTHR45757">
    <property type="entry name" value="PROTEIN CBG23364-RELATED"/>
    <property type="match status" value="1"/>
</dbReference>
<feature type="transmembrane region" description="Helical" evidence="3">
    <location>
        <begin position="410"/>
        <end position="432"/>
    </location>
</feature>
<feature type="transmembrane region" description="Helical" evidence="3">
    <location>
        <begin position="89"/>
        <end position="109"/>
    </location>
</feature>
<feature type="transmembrane region" description="Helical" evidence="3">
    <location>
        <begin position="377"/>
        <end position="398"/>
    </location>
</feature>
<dbReference type="InterPro" id="IPR020846">
    <property type="entry name" value="MFS_dom"/>
</dbReference>
<feature type="transmembrane region" description="Helical" evidence="3">
    <location>
        <begin position="245"/>
        <end position="264"/>
    </location>
</feature>
<feature type="region of interest" description="Disordered" evidence="2">
    <location>
        <begin position="1"/>
        <end position="54"/>
    </location>
</feature>
<evidence type="ECO:0000313" key="5">
    <source>
        <dbReference type="Proteomes" id="UP000887566"/>
    </source>
</evidence>
<protein>
    <submittedName>
        <fullName evidence="6">Major facilitator superfamily (MFS) profile domain-containing protein</fullName>
    </submittedName>
</protein>